<keyword evidence="2" id="KW-0963">Cytoplasm</keyword>
<dbReference type="GeneTree" id="ENSGT00660000095541"/>
<dbReference type="HOGENOM" id="CLU_103183_0_0_1"/>
<dbReference type="OMA" id="CIERIFH"/>
<name>H2YJ46_CIOSA</name>
<evidence type="ECO:0000256" key="4">
    <source>
        <dbReference type="ARBA" id="ARBA00023212"/>
    </source>
</evidence>
<dbReference type="PANTHER" id="PTHR18905">
    <property type="entry name" value="NINEIN"/>
    <property type="match status" value="1"/>
</dbReference>
<dbReference type="STRING" id="51511.ENSCSAVP00000005345"/>
<accession>H2YJ46</accession>
<keyword evidence="6" id="KW-1185">Reference proteome</keyword>
<organism evidence="5 6">
    <name type="scientific">Ciona savignyi</name>
    <name type="common">Pacific transparent sea squirt</name>
    <dbReference type="NCBI Taxonomy" id="51511"/>
    <lineage>
        <taxon>Eukaryota</taxon>
        <taxon>Metazoa</taxon>
        <taxon>Chordata</taxon>
        <taxon>Tunicata</taxon>
        <taxon>Ascidiacea</taxon>
        <taxon>Phlebobranchia</taxon>
        <taxon>Cionidae</taxon>
        <taxon>Ciona</taxon>
    </lineage>
</organism>
<dbReference type="SUPFAM" id="SSF47473">
    <property type="entry name" value="EF-hand"/>
    <property type="match status" value="1"/>
</dbReference>
<evidence type="ECO:0008006" key="7">
    <source>
        <dbReference type="Google" id="ProtNLM"/>
    </source>
</evidence>
<reference evidence="5" key="3">
    <citation type="submission" date="2025-09" db="UniProtKB">
        <authorList>
            <consortium name="Ensembl"/>
        </authorList>
    </citation>
    <scope>IDENTIFICATION</scope>
</reference>
<dbReference type="PANTHER" id="PTHR18905:SF13">
    <property type="entry name" value="NON-CENTROSOMAL MICROTUBULE ARRAY"/>
    <property type="match status" value="1"/>
</dbReference>
<sequence>MENDDEYIKQLEDIFNEFRTDEKVGINEEQLQELCKRLRLDSQCIKRIFDLALPHDGHKSTSECGYVTFEHFCECFVAVLSEVSDTASTEEDENVQVQHSETVEEKVKPRLVRGGRAYGRKSVPNIDTDLHQDLSYTIDTNVQRGKEKSNADNWAGDMVTSSDEADLNENNRYYGEDYHNNGAYFEANGIEKKDKKKSWKALLSNDNHDSLNNLSSASVVLNEVNRGTLFTGLDY</sequence>
<keyword evidence="3" id="KW-0597">Phosphoprotein</keyword>
<dbReference type="Proteomes" id="UP000007875">
    <property type="component" value="Unassembled WGS sequence"/>
</dbReference>
<dbReference type="InterPro" id="IPR011992">
    <property type="entry name" value="EF-hand-dom_pair"/>
</dbReference>
<evidence type="ECO:0000256" key="2">
    <source>
        <dbReference type="ARBA" id="ARBA00022490"/>
    </source>
</evidence>
<evidence type="ECO:0000313" key="5">
    <source>
        <dbReference type="Ensembl" id="ENSCSAVP00000005345.1"/>
    </source>
</evidence>
<evidence type="ECO:0000313" key="6">
    <source>
        <dbReference type="Proteomes" id="UP000007875"/>
    </source>
</evidence>
<comment type="subcellular location">
    <subcellularLocation>
        <location evidence="1">Cytoplasm</location>
        <location evidence="1">Cytoskeleton</location>
        <location evidence="1">Microtubule organizing center</location>
        <location evidence="1">Centrosome</location>
    </subcellularLocation>
</comment>
<dbReference type="AlphaFoldDB" id="H2YJ46"/>
<evidence type="ECO:0000256" key="1">
    <source>
        <dbReference type="ARBA" id="ARBA00004300"/>
    </source>
</evidence>
<dbReference type="InParanoid" id="H2YJ46"/>
<reference evidence="5" key="2">
    <citation type="submission" date="2025-08" db="UniProtKB">
        <authorList>
            <consortium name="Ensembl"/>
        </authorList>
    </citation>
    <scope>IDENTIFICATION</scope>
</reference>
<keyword evidence="4" id="KW-0206">Cytoskeleton</keyword>
<evidence type="ECO:0000256" key="3">
    <source>
        <dbReference type="ARBA" id="ARBA00022553"/>
    </source>
</evidence>
<dbReference type="GO" id="GO:0034454">
    <property type="term" value="P:microtubule anchoring at centrosome"/>
    <property type="evidence" value="ECO:0007669"/>
    <property type="project" value="TreeGrafter"/>
</dbReference>
<reference evidence="6" key="1">
    <citation type="submission" date="2003-08" db="EMBL/GenBank/DDBJ databases">
        <authorList>
            <person name="Birren B."/>
            <person name="Nusbaum C."/>
            <person name="Abebe A."/>
            <person name="Abouelleil A."/>
            <person name="Adekoya E."/>
            <person name="Ait-zahra M."/>
            <person name="Allen N."/>
            <person name="Allen T."/>
            <person name="An P."/>
            <person name="Anderson M."/>
            <person name="Anderson S."/>
            <person name="Arachchi H."/>
            <person name="Armbruster J."/>
            <person name="Bachantsang P."/>
            <person name="Baldwin J."/>
            <person name="Barry A."/>
            <person name="Bayul T."/>
            <person name="Blitshsteyn B."/>
            <person name="Bloom T."/>
            <person name="Blye J."/>
            <person name="Boguslavskiy L."/>
            <person name="Borowsky M."/>
            <person name="Boukhgalter B."/>
            <person name="Brunache A."/>
            <person name="Butler J."/>
            <person name="Calixte N."/>
            <person name="Calvo S."/>
            <person name="Camarata J."/>
            <person name="Campo K."/>
            <person name="Chang J."/>
            <person name="Cheshatsang Y."/>
            <person name="Citroen M."/>
            <person name="Collymore A."/>
            <person name="Considine T."/>
            <person name="Cook A."/>
            <person name="Cooke P."/>
            <person name="Corum B."/>
            <person name="Cuomo C."/>
            <person name="David R."/>
            <person name="Dawoe T."/>
            <person name="Degray S."/>
            <person name="Dodge S."/>
            <person name="Dooley K."/>
            <person name="Dorje P."/>
            <person name="Dorjee K."/>
            <person name="Dorris L."/>
            <person name="Duffey N."/>
            <person name="Dupes A."/>
            <person name="Elkins T."/>
            <person name="Engels R."/>
            <person name="Erickson J."/>
            <person name="Farina A."/>
            <person name="Faro S."/>
            <person name="Ferreira P."/>
            <person name="Fischer H."/>
            <person name="Fitzgerald M."/>
            <person name="Foley K."/>
            <person name="Gage D."/>
            <person name="Galagan J."/>
            <person name="Gearin G."/>
            <person name="Gnerre S."/>
            <person name="Gnirke A."/>
            <person name="Goyette A."/>
            <person name="Graham J."/>
            <person name="Grandbois E."/>
            <person name="Gyaltsen K."/>
            <person name="Hafez N."/>
            <person name="Hagopian D."/>
            <person name="Hagos B."/>
            <person name="Hall J."/>
            <person name="Hatcher B."/>
            <person name="Heller A."/>
            <person name="Higgins H."/>
            <person name="Honan T."/>
            <person name="Horn A."/>
            <person name="Houde N."/>
            <person name="Hughes L."/>
            <person name="Hulme W."/>
            <person name="Husby E."/>
            <person name="Iliev I."/>
            <person name="Jaffe D."/>
            <person name="Jones C."/>
            <person name="Kamal M."/>
            <person name="Kamat A."/>
            <person name="Kamvysselis M."/>
            <person name="Karlsson E."/>
            <person name="Kells C."/>
            <person name="Kieu A."/>
            <person name="Kisner P."/>
            <person name="Kodira C."/>
            <person name="Kulbokas E."/>
            <person name="Labutti K."/>
            <person name="Lama D."/>
            <person name="Landers T."/>
            <person name="Leger J."/>
            <person name="Levine S."/>
            <person name="Lewis D."/>
            <person name="Lewis T."/>
            <person name="Lindblad-toh K."/>
            <person name="Liu X."/>
            <person name="Lokyitsang T."/>
            <person name="Lokyitsang Y."/>
            <person name="Lucien O."/>
            <person name="Lui A."/>
            <person name="Ma L.J."/>
            <person name="Mabbitt R."/>
            <person name="Macdonald J."/>
            <person name="Maclean C."/>
            <person name="Major J."/>
            <person name="Manning J."/>
            <person name="Marabella R."/>
            <person name="Maru K."/>
            <person name="Matthews C."/>
            <person name="Mauceli E."/>
            <person name="Mccarthy M."/>
            <person name="Mcdonough S."/>
            <person name="Mcghee T."/>
            <person name="Meldrim J."/>
            <person name="Meneus L."/>
            <person name="Mesirov J."/>
            <person name="Mihalev A."/>
            <person name="Mihova T."/>
            <person name="Mikkelsen T."/>
            <person name="Mlenga V."/>
            <person name="Moru K."/>
            <person name="Mozes J."/>
            <person name="Mulrain L."/>
            <person name="Munson G."/>
            <person name="Naylor J."/>
            <person name="Newes C."/>
            <person name="Nguyen C."/>
            <person name="Nguyen N."/>
            <person name="Nguyen T."/>
            <person name="Nicol R."/>
            <person name="Nielsen C."/>
            <person name="Nizzari M."/>
            <person name="Norbu C."/>
            <person name="Norbu N."/>
            <person name="O'donnell P."/>
            <person name="Okoawo O."/>
            <person name="O'leary S."/>
            <person name="Omotosho B."/>
            <person name="O'neill K."/>
            <person name="Osman S."/>
            <person name="Parker S."/>
            <person name="Perrin D."/>
            <person name="Phunkhang P."/>
            <person name="Piqani B."/>
            <person name="Purcell S."/>
            <person name="Rachupka T."/>
            <person name="Ramasamy U."/>
            <person name="Rameau R."/>
            <person name="Ray V."/>
            <person name="Raymond C."/>
            <person name="Retta R."/>
            <person name="Richardson S."/>
            <person name="Rise C."/>
            <person name="Rodriguez J."/>
            <person name="Rogers J."/>
            <person name="Rogov P."/>
            <person name="Rutman M."/>
            <person name="Schupbach R."/>
            <person name="Seaman C."/>
            <person name="Settipalli S."/>
            <person name="Sharpe T."/>
            <person name="Sheridan J."/>
            <person name="Sherpa N."/>
            <person name="Shi J."/>
            <person name="Smirnov S."/>
            <person name="Smith C."/>
            <person name="Sougnez C."/>
            <person name="Spencer B."/>
            <person name="Stalker J."/>
            <person name="Stange-thomann N."/>
            <person name="Stavropoulos S."/>
            <person name="Stetson K."/>
            <person name="Stone C."/>
            <person name="Stone S."/>
            <person name="Stubbs M."/>
            <person name="Talamas J."/>
            <person name="Tchuinga P."/>
            <person name="Tenzing P."/>
            <person name="Tesfaye S."/>
            <person name="Theodore J."/>
            <person name="Thoulutsang Y."/>
            <person name="Topham K."/>
            <person name="Towey S."/>
            <person name="Tsamla T."/>
            <person name="Tsomo N."/>
            <person name="Vallee D."/>
            <person name="Vassiliev H."/>
            <person name="Venkataraman V."/>
            <person name="Vinson J."/>
            <person name="Vo A."/>
            <person name="Wade C."/>
            <person name="Wang S."/>
            <person name="Wangchuk T."/>
            <person name="Wangdi T."/>
            <person name="Whittaker C."/>
            <person name="Wilkinson J."/>
            <person name="Wu Y."/>
            <person name="Wyman D."/>
            <person name="Yadav S."/>
            <person name="Yang S."/>
            <person name="Yang X."/>
            <person name="Yeager S."/>
            <person name="Yee E."/>
            <person name="Young G."/>
            <person name="Zainoun J."/>
            <person name="Zembeck L."/>
            <person name="Zimmer A."/>
            <person name="Zody M."/>
            <person name="Lander E."/>
        </authorList>
    </citation>
    <scope>NUCLEOTIDE SEQUENCE [LARGE SCALE GENOMIC DNA]</scope>
</reference>
<proteinExistence type="predicted"/>
<dbReference type="Gene3D" id="1.10.238.10">
    <property type="entry name" value="EF-hand"/>
    <property type="match status" value="1"/>
</dbReference>
<protein>
    <recommendedName>
        <fullName evidence="7">EF-hand domain-containing protein</fullName>
    </recommendedName>
</protein>
<dbReference type="GO" id="GO:0005813">
    <property type="term" value="C:centrosome"/>
    <property type="evidence" value="ECO:0007669"/>
    <property type="project" value="UniProtKB-SubCell"/>
</dbReference>
<dbReference type="Ensembl" id="ENSCSAVT00000005416.1">
    <property type="protein sequence ID" value="ENSCSAVP00000005345.1"/>
    <property type="gene ID" value="ENSCSAVG00000003193.1"/>
</dbReference>